<organism evidence="1">
    <name type="scientific">freshwater metagenome</name>
    <dbReference type="NCBI Taxonomy" id="449393"/>
    <lineage>
        <taxon>unclassified sequences</taxon>
        <taxon>metagenomes</taxon>
        <taxon>ecological metagenomes</taxon>
    </lineage>
</organism>
<proteinExistence type="predicted"/>
<sequence length="55" mass="6043">MNNGFFSASTVMYGKLIDADCEDESSIFAFSAASRIRCIAILSLVKSIPFCEPKF</sequence>
<dbReference type="EMBL" id="CAFBLH010000070">
    <property type="protein sequence ID" value="CAB4878579.1"/>
    <property type="molecule type" value="Genomic_DNA"/>
</dbReference>
<reference evidence="1" key="1">
    <citation type="submission" date="2020-05" db="EMBL/GenBank/DDBJ databases">
        <authorList>
            <person name="Chiriac C."/>
            <person name="Salcher M."/>
            <person name="Ghai R."/>
            <person name="Kavagutti S V."/>
        </authorList>
    </citation>
    <scope>NUCLEOTIDE SEQUENCE</scope>
</reference>
<name>A0A6J7EDL5_9ZZZZ</name>
<protein>
    <submittedName>
        <fullName evidence="1">Unannotated protein</fullName>
    </submittedName>
</protein>
<gene>
    <name evidence="1" type="ORF">UFOPK3342_01406</name>
</gene>
<dbReference type="AlphaFoldDB" id="A0A6J7EDL5"/>
<accession>A0A6J7EDL5</accession>
<evidence type="ECO:0000313" key="1">
    <source>
        <dbReference type="EMBL" id="CAB4878579.1"/>
    </source>
</evidence>